<reference evidence="4 5" key="1">
    <citation type="journal article" date="2016" name="Int. J. Syst. Evol. Microbiol.">
        <title>Tessaracoccus flavus sp. nov., isolated from the drainage system of a lindane-producing factory.</title>
        <authorList>
            <person name="Kumari R."/>
            <person name="Singh P."/>
            <person name="Schumann P."/>
            <person name="Lal R."/>
        </authorList>
    </citation>
    <scope>NUCLEOTIDE SEQUENCE [LARGE SCALE GENOMIC DNA]</scope>
    <source>
        <strain evidence="4 5">RP1T</strain>
    </source>
</reference>
<evidence type="ECO:0000313" key="5">
    <source>
        <dbReference type="Proteomes" id="UP000188324"/>
    </source>
</evidence>
<dbReference type="OrthoDB" id="1099523at2"/>
<keyword evidence="1" id="KW-0175">Coiled coil</keyword>
<dbReference type="CDD" id="cd12797">
    <property type="entry name" value="M23_peptidase"/>
    <property type="match status" value="1"/>
</dbReference>
<organism evidence="4 5">
    <name type="scientific">Tessaracoccus flavus</name>
    <dbReference type="NCBI Taxonomy" id="1610493"/>
    <lineage>
        <taxon>Bacteria</taxon>
        <taxon>Bacillati</taxon>
        <taxon>Actinomycetota</taxon>
        <taxon>Actinomycetes</taxon>
        <taxon>Propionibacteriales</taxon>
        <taxon>Propionibacteriaceae</taxon>
        <taxon>Tessaracoccus</taxon>
    </lineage>
</organism>
<dbReference type="InterPro" id="IPR050570">
    <property type="entry name" value="Cell_wall_metabolism_enzyme"/>
</dbReference>
<dbReference type="PANTHER" id="PTHR21666:SF270">
    <property type="entry name" value="MUREIN HYDROLASE ACTIVATOR ENVC"/>
    <property type="match status" value="1"/>
</dbReference>
<keyword evidence="2" id="KW-1133">Transmembrane helix</keyword>
<name>A0A1Q2CG31_9ACTN</name>
<keyword evidence="5" id="KW-1185">Reference proteome</keyword>
<evidence type="ECO:0000256" key="1">
    <source>
        <dbReference type="SAM" id="Coils"/>
    </source>
</evidence>
<sequence>MQVNQSPNARRAAVADEVVDIEASNSPQRGSRSLAASRRLVAATVAGALSATALFAFAFNSRSTDMDASSESLNAEIAVPAAAASAAELGFADRSQEVSRSAVRSNLTEAVADENAKERTAALGASAETAAAEEWKSSTAVRDQLMDEDMKLVAAQSEKLRKEAEEAARLLAEAKKAAEEAAAAKAAAAKASASGSGSSKSADVAVSAQDVENLTTKGGSMPVKENYRMGAGFGARGSWSRYHTGQDFPAPTGTPIYAAASGVVLSSSAGGWAGVNVVIQHNNGGSTLYAHMSRKNVSPGATVKAGQLIGYVGNTGRSFGSHLHFEYYEPGVTPGDVYNASNPMSFLRSLGVR</sequence>
<dbReference type="AlphaFoldDB" id="A0A1Q2CG31"/>
<dbReference type="KEGG" id="tfl:RPIT_09875"/>
<dbReference type="Gene3D" id="2.70.70.10">
    <property type="entry name" value="Glucose Permease (Domain IIA)"/>
    <property type="match status" value="1"/>
</dbReference>
<dbReference type="EMBL" id="CP019605">
    <property type="protein sequence ID" value="AQP45057.1"/>
    <property type="molecule type" value="Genomic_DNA"/>
</dbReference>
<dbReference type="InterPro" id="IPR016047">
    <property type="entry name" value="M23ase_b-sheet_dom"/>
</dbReference>
<dbReference type="GO" id="GO:0004222">
    <property type="term" value="F:metalloendopeptidase activity"/>
    <property type="evidence" value="ECO:0007669"/>
    <property type="project" value="TreeGrafter"/>
</dbReference>
<dbReference type="Proteomes" id="UP000188324">
    <property type="component" value="Chromosome"/>
</dbReference>
<protein>
    <recommendedName>
        <fullName evidence="3">M23ase beta-sheet core domain-containing protein</fullName>
    </recommendedName>
</protein>
<evidence type="ECO:0000313" key="4">
    <source>
        <dbReference type="EMBL" id="AQP45057.1"/>
    </source>
</evidence>
<proteinExistence type="predicted"/>
<keyword evidence="2" id="KW-0812">Transmembrane</keyword>
<keyword evidence="2" id="KW-0472">Membrane</keyword>
<feature type="domain" description="M23ase beta-sheet core" evidence="3">
    <location>
        <begin position="242"/>
        <end position="330"/>
    </location>
</feature>
<dbReference type="InterPro" id="IPR011055">
    <property type="entry name" value="Dup_hybrid_motif"/>
</dbReference>
<gene>
    <name evidence="4" type="ORF">RPIT_09875</name>
</gene>
<accession>A0A1Q2CG31</accession>
<feature type="transmembrane region" description="Helical" evidence="2">
    <location>
        <begin position="40"/>
        <end position="59"/>
    </location>
</feature>
<evidence type="ECO:0000256" key="2">
    <source>
        <dbReference type="SAM" id="Phobius"/>
    </source>
</evidence>
<evidence type="ECO:0000259" key="3">
    <source>
        <dbReference type="Pfam" id="PF01551"/>
    </source>
</evidence>
<dbReference type="SUPFAM" id="SSF51261">
    <property type="entry name" value="Duplicated hybrid motif"/>
    <property type="match status" value="1"/>
</dbReference>
<dbReference type="PANTHER" id="PTHR21666">
    <property type="entry name" value="PEPTIDASE-RELATED"/>
    <property type="match status" value="1"/>
</dbReference>
<feature type="coiled-coil region" evidence="1">
    <location>
        <begin position="150"/>
        <end position="191"/>
    </location>
</feature>
<dbReference type="Pfam" id="PF01551">
    <property type="entry name" value="Peptidase_M23"/>
    <property type="match status" value="1"/>
</dbReference>
<dbReference type="STRING" id="1610493.RPIT_09875"/>